<name>A0AAV4ESR8_9GAST</name>
<evidence type="ECO:0000313" key="2">
    <source>
        <dbReference type="EMBL" id="GFR63543.1"/>
    </source>
</evidence>
<gene>
    <name evidence="2" type="ORF">ElyMa_000158700</name>
</gene>
<evidence type="ECO:0000313" key="3">
    <source>
        <dbReference type="Proteomes" id="UP000762676"/>
    </source>
</evidence>
<reference evidence="2 3" key="1">
    <citation type="journal article" date="2021" name="Elife">
        <title>Chloroplast acquisition without the gene transfer in kleptoplastic sea slugs, Plakobranchus ocellatus.</title>
        <authorList>
            <person name="Maeda T."/>
            <person name="Takahashi S."/>
            <person name="Yoshida T."/>
            <person name="Shimamura S."/>
            <person name="Takaki Y."/>
            <person name="Nagai Y."/>
            <person name="Toyoda A."/>
            <person name="Suzuki Y."/>
            <person name="Arimoto A."/>
            <person name="Ishii H."/>
            <person name="Satoh N."/>
            <person name="Nishiyama T."/>
            <person name="Hasebe M."/>
            <person name="Maruyama T."/>
            <person name="Minagawa J."/>
            <person name="Obokata J."/>
            <person name="Shigenobu S."/>
        </authorList>
    </citation>
    <scope>NUCLEOTIDE SEQUENCE [LARGE SCALE GENOMIC DNA]</scope>
</reference>
<dbReference type="Proteomes" id="UP000762676">
    <property type="component" value="Unassembled WGS sequence"/>
</dbReference>
<proteinExistence type="predicted"/>
<keyword evidence="3" id="KW-1185">Reference proteome</keyword>
<protein>
    <submittedName>
        <fullName evidence="2">Histone-lysine N-methyltransferase SETMAR</fullName>
    </submittedName>
</protein>
<organism evidence="2 3">
    <name type="scientific">Elysia marginata</name>
    <dbReference type="NCBI Taxonomy" id="1093978"/>
    <lineage>
        <taxon>Eukaryota</taxon>
        <taxon>Metazoa</taxon>
        <taxon>Spiralia</taxon>
        <taxon>Lophotrochozoa</taxon>
        <taxon>Mollusca</taxon>
        <taxon>Gastropoda</taxon>
        <taxon>Heterobranchia</taxon>
        <taxon>Euthyneura</taxon>
        <taxon>Panpulmonata</taxon>
        <taxon>Sacoglossa</taxon>
        <taxon>Placobranchoidea</taxon>
        <taxon>Plakobranchidae</taxon>
        <taxon>Elysia</taxon>
    </lineage>
</organism>
<feature type="region of interest" description="Disordered" evidence="1">
    <location>
        <begin position="64"/>
        <end position="83"/>
    </location>
</feature>
<dbReference type="EMBL" id="BMAT01000296">
    <property type="protein sequence ID" value="GFR63543.1"/>
    <property type="molecule type" value="Genomic_DNA"/>
</dbReference>
<comment type="caution">
    <text evidence="2">The sequence shown here is derived from an EMBL/GenBank/DDBJ whole genome shotgun (WGS) entry which is preliminary data.</text>
</comment>
<accession>A0AAV4ESR8</accession>
<dbReference type="AlphaFoldDB" id="A0AAV4ESR8"/>
<sequence length="83" mass="9416">MLKEDHKLQNQRVEISCLLLRSQQDNGDEGTTHIDMGPGGDFRAMNKLFDNLITGGETWVHLNTPETNHDSMTWKHPSSPLTK</sequence>
<evidence type="ECO:0000256" key="1">
    <source>
        <dbReference type="SAM" id="MobiDB-lite"/>
    </source>
</evidence>